<gene>
    <name evidence="2" type="ORF">CYCCA115_LOCUS7432</name>
</gene>
<dbReference type="EMBL" id="CAKOGP040001001">
    <property type="protein sequence ID" value="CAJ1941259.1"/>
    <property type="molecule type" value="Genomic_DNA"/>
</dbReference>
<evidence type="ECO:0000313" key="3">
    <source>
        <dbReference type="Proteomes" id="UP001295423"/>
    </source>
</evidence>
<protein>
    <submittedName>
        <fullName evidence="2">Uncharacterized protein</fullName>
    </submittedName>
</protein>
<dbReference type="AlphaFoldDB" id="A0AAD2CS30"/>
<reference evidence="2" key="1">
    <citation type="submission" date="2023-08" db="EMBL/GenBank/DDBJ databases">
        <authorList>
            <person name="Audoor S."/>
            <person name="Bilcke G."/>
        </authorList>
    </citation>
    <scope>NUCLEOTIDE SEQUENCE</scope>
</reference>
<organism evidence="2 3">
    <name type="scientific">Cylindrotheca closterium</name>
    <dbReference type="NCBI Taxonomy" id="2856"/>
    <lineage>
        <taxon>Eukaryota</taxon>
        <taxon>Sar</taxon>
        <taxon>Stramenopiles</taxon>
        <taxon>Ochrophyta</taxon>
        <taxon>Bacillariophyta</taxon>
        <taxon>Bacillariophyceae</taxon>
        <taxon>Bacillariophycidae</taxon>
        <taxon>Bacillariales</taxon>
        <taxon>Bacillariaceae</taxon>
        <taxon>Cylindrotheca</taxon>
    </lineage>
</organism>
<dbReference type="Proteomes" id="UP001295423">
    <property type="component" value="Unassembled WGS sequence"/>
</dbReference>
<proteinExistence type="predicted"/>
<keyword evidence="3" id="KW-1185">Reference proteome</keyword>
<comment type="caution">
    <text evidence="2">The sequence shown here is derived from an EMBL/GenBank/DDBJ whole genome shotgun (WGS) entry which is preliminary data.</text>
</comment>
<feature type="region of interest" description="Disordered" evidence="1">
    <location>
        <begin position="103"/>
        <end position="139"/>
    </location>
</feature>
<accession>A0AAD2CS30</accession>
<evidence type="ECO:0000313" key="2">
    <source>
        <dbReference type="EMBL" id="CAJ1941259.1"/>
    </source>
</evidence>
<sequence>MLLSPLAHPFHPLTGEDFNAVIYNNGIPTLQMQESDTDFLRTFSDETLEEAFPPTAQEAAELEAVEVFVNLMANLDMLERTEEATMLVREGLKKRLEAKIGLIRSQELPSPGTPRNHRDRTTTREQQANNKVTKPRVGKRFVKLAVKQQPIQQPRKRP</sequence>
<name>A0AAD2CS30_9STRA</name>
<evidence type="ECO:0000256" key="1">
    <source>
        <dbReference type="SAM" id="MobiDB-lite"/>
    </source>
</evidence>